<gene>
    <name evidence="2" type="ORF">NW74_07135</name>
</gene>
<accession>A0A0B4S2T5</accession>
<dbReference type="OrthoDB" id="2083372at2"/>
<keyword evidence="1" id="KW-0472">Membrane</keyword>
<protein>
    <submittedName>
        <fullName evidence="2">Uncharacterized protein</fullName>
    </submittedName>
</protein>
<evidence type="ECO:0000313" key="2">
    <source>
        <dbReference type="EMBL" id="AIZ37113.1"/>
    </source>
</evidence>
<dbReference type="KEGG" id="pmic:NW74_07135"/>
<keyword evidence="3" id="KW-1185">Reference proteome</keyword>
<dbReference type="RefSeq" id="WP_041954689.1">
    <property type="nucleotide sequence ID" value="NZ_CP009761.1"/>
</dbReference>
<name>A0A0B4S2T5_9FIRM</name>
<organism evidence="2 3">
    <name type="scientific">Parvimonas micra</name>
    <dbReference type="NCBI Taxonomy" id="33033"/>
    <lineage>
        <taxon>Bacteria</taxon>
        <taxon>Bacillati</taxon>
        <taxon>Bacillota</taxon>
        <taxon>Tissierellia</taxon>
        <taxon>Tissierellales</taxon>
        <taxon>Peptoniphilaceae</taxon>
        <taxon>Parvimonas</taxon>
    </lineage>
</organism>
<reference evidence="2 3" key="1">
    <citation type="submission" date="2014-10" db="EMBL/GenBank/DDBJ databases">
        <title>Complete genome sequence of Parvimonas micra KCOM 1535 (= ChDC B708).</title>
        <authorList>
            <person name="Kook J.-K."/>
            <person name="Park S.-N."/>
            <person name="Lim Y.K."/>
            <person name="Roh H."/>
        </authorList>
    </citation>
    <scope>NUCLEOTIDE SEQUENCE [LARGE SCALE GENOMIC DNA]</scope>
    <source>
        <strain evidence="3">KCOM 1535 / ChDC B708</strain>
    </source>
</reference>
<sequence length="144" mass="17331">MFDFFRYFLIGFKSMMQYIIIRNAFIFIDLAFVIIIFRRFLIACRSGGSVFRPYHISNGNFYIHNAFYFLNRVIPLKKIRSIEVDRIRSVRLNGSRYMLTIELKNGKRTAFFFGRDKASDELVRNLKQDTKRYNIKIHTINFDE</sequence>
<evidence type="ECO:0000313" key="3">
    <source>
        <dbReference type="Proteomes" id="UP000031386"/>
    </source>
</evidence>
<feature type="transmembrane region" description="Helical" evidence="1">
    <location>
        <begin position="15"/>
        <end position="37"/>
    </location>
</feature>
<dbReference type="AlphaFoldDB" id="A0A0B4S2T5"/>
<dbReference type="Proteomes" id="UP000031386">
    <property type="component" value="Chromosome"/>
</dbReference>
<keyword evidence="1" id="KW-1133">Transmembrane helix</keyword>
<dbReference type="EMBL" id="CP009761">
    <property type="protein sequence ID" value="AIZ37113.1"/>
    <property type="molecule type" value="Genomic_DNA"/>
</dbReference>
<dbReference type="STRING" id="33033.NW74_07135"/>
<evidence type="ECO:0000256" key="1">
    <source>
        <dbReference type="SAM" id="Phobius"/>
    </source>
</evidence>
<proteinExistence type="predicted"/>
<keyword evidence="1" id="KW-0812">Transmembrane</keyword>